<evidence type="ECO:0000256" key="2">
    <source>
        <dbReference type="ARBA" id="ARBA00022656"/>
    </source>
</evidence>
<evidence type="ECO:0000259" key="10">
    <source>
        <dbReference type="Pfam" id="PF21463"/>
    </source>
</evidence>
<dbReference type="CDD" id="cd04085">
    <property type="entry name" value="delta_endotoxin_C"/>
    <property type="match status" value="1"/>
</dbReference>
<dbReference type="GO" id="GO:0001907">
    <property type="term" value="P:symbiont-mediated killing of host cell"/>
    <property type="evidence" value="ECO:0007669"/>
    <property type="project" value="InterPro"/>
</dbReference>
<dbReference type="Gene3D" id="2.100.10.10">
    <property type="entry name" value="Pesticidal crystal protein, central domain"/>
    <property type="match status" value="1"/>
</dbReference>
<evidence type="ECO:0000256" key="5">
    <source>
        <dbReference type="ARBA" id="ARBA00029653"/>
    </source>
</evidence>
<keyword evidence="3" id="KW-0749">Sporulation</keyword>
<evidence type="ECO:0000259" key="8">
    <source>
        <dbReference type="Pfam" id="PF03945"/>
    </source>
</evidence>
<feature type="domain" description="Pesticidal crystal protein" evidence="8">
    <location>
        <begin position="77"/>
        <end position="301"/>
    </location>
</feature>
<feature type="domain" description="Cry1Ac-like" evidence="10">
    <location>
        <begin position="1114"/>
        <end position="1190"/>
    </location>
</feature>
<name>U5KRG9_BACTU</name>
<dbReference type="Pfam" id="PF03945">
    <property type="entry name" value="Endotoxin_N"/>
    <property type="match status" value="1"/>
</dbReference>
<dbReference type="InterPro" id="IPR041587">
    <property type="entry name" value="Cry_V"/>
</dbReference>
<evidence type="ECO:0000256" key="3">
    <source>
        <dbReference type="ARBA" id="ARBA00022969"/>
    </source>
</evidence>
<dbReference type="InterPro" id="IPR038979">
    <property type="entry name" value="Pest_crys"/>
</dbReference>
<dbReference type="PANTHER" id="PTHR37003">
    <property type="entry name" value="ENDOTOXIN_N DOMAIN-CONTAINING PROTEIN-RELATED"/>
    <property type="match status" value="1"/>
</dbReference>
<accession>U5KRG9</accession>
<dbReference type="InterPro" id="IPR001178">
    <property type="entry name" value="Pest_cryst_dom_II"/>
</dbReference>
<reference evidence="11" key="1">
    <citation type="submission" date="2012-11" db="EMBL/GenBank/DDBJ databases">
        <title>Pesticidal proteins from microbes.</title>
        <authorList>
            <person name="Sampson K.S."/>
        </authorList>
    </citation>
    <scope>NUCLEOTIDE SEQUENCE</scope>
    <source>
        <strain evidence="11">ARP076</strain>
    </source>
</reference>
<dbReference type="SUPFAM" id="SSF49785">
    <property type="entry name" value="Galactose-binding domain-like"/>
    <property type="match status" value="1"/>
</dbReference>
<dbReference type="InterPro" id="IPR008979">
    <property type="entry name" value="Galactose-bd-like_sf"/>
</dbReference>
<protein>
    <recommendedName>
        <fullName evidence="5">Crystaline entomocidal protoxin</fullName>
    </recommendedName>
</protein>
<proteinExistence type="inferred from homology"/>
<evidence type="ECO:0000259" key="6">
    <source>
        <dbReference type="Pfam" id="PF00555"/>
    </source>
</evidence>
<dbReference type="Pfam" id="PF21463">
    <property type="entry name" value="Cry1Ac_dom-VII"/>
    <property type="match status" value="1"/>
</dbReference>
<sequence length="1460" mass="165293">MNLNDNKNEFEIMDHGSMGYQPKYPLAKESVPTGQNMNYTDWMNRCANGEVDVFGDTSGSVRNALIYGTGVGWALLGFIPVIGGPASAIAGLFNVLLPYWWPEQAGASGSPQAQYTWAQLMAGSEEITDKKILESKKSDAIARWQGIQSMGRVYYEKLCDWIGDQNNEVKKDRLRDAFDDLDDRIRVSMPHFQAQTFEVQMLSMYAQAANMHLLLLRDVVTNGTNWGFEQFEVDRYYSNADGLGNPGLLQLLNSYTNYCIDWYNTGLQEQYDTGDWNKFNNFRTTMTISVLDTVATWPTFDPKFYSLPTKSQLTRIVYTPRVGDTARSNRPSASIDAQENNIVSSPRLFAWLRMVDVSLQKNGLSNEIASYKQTFHNTLHTNLWSITKGTPTNDVRNMFTTPYFPYDDIWKIKNEFFDYDSPFDDLAVDNWTFSFRYSDDQYFELSTYDKSVTRFYGLPCRAKNSGICDPCDSQNPCRKELPNTTMPCEDKRLYSHRLAYMGAGENVYPPPSLTYSAYGWTHVSADADNRIDAEKITQIPAVKGSWLNEGTVIKGPGSTGGDLIQLHSYGTSIALSVTIPAGIQTYRVRIRYASNADLPILVSLGYSGLDTFIAPATTSDLTKLTYNKFAYLDTLVFTSREDPNGLYEQLIFIRHNGLESRTFIIDKIEFIPIKGSVAEYEASQAVEKARKAVNTLFTSDAKNALKLNVTDYAVDQAANLVECVSEDFHAQEKMIMLDQVKFAKRLSHARNLLHYGDFESSDWSGENGWRTSQHVHVASDNPIFKGRYLHMPGAMSPQFSNNIYPTYAYQKVDESKLKSYTRYLVRGFVGNSKDLELLVERYGKDVHVEMDVPNDMQYTLPMNECGGFDRCQPVSYQERPLPTCKCKDTAVAHTDCKCKDKESRTSTNRYTFEPTGNAVYMNGSDHKSCGCKNHDMYQNGTHPHKSCGCKDPHVFSFHIDTGCVDVEENAGLLFALKIASTDGVANIDNLEIIEGQPLTGEALARVKKREHKWKEEMKQKRCKTKEAVEAALTAINALFTNKQYTRLKFETLFPHILHADELVQRIPYVYHPFLQDAYPDVPGMNYAIFQQLSALVVQARGLYDMRNLVRNGTFSAGIGNWQVTDGVATQPEGNTSVLILREWSDKALQHLRIHEERGYVLRVTARKEGNGDGYIVIHDCDHQQEKLTFTACDYSTMRASTGTQTMMTPPTNCMPCKSTTWKDEMTTSVPMLSGYVTKTAEIFSDTDRIRIEIGETEGMFKIESVELICMEHMEDHMYDMARVGPAKAEEHPILKDANGSPVVYGQEYYMEPYEFPGYKLGESMNAGGINEIALAPSMYMKQMELTFEKNVTTPEDMVFIQHKATGPGSGLHGIHYVSVFDSSTSYLQLMYPSTDANQSMWKPILPSVDMDSKFIDGNYFAFKNENLNVFLAYQNLNERRSYAHVGTMNSKTMWRLIPIQ</sequence>
<dbReference type="SUPFAM" id="SSF56849">
    <property type="entry name" value="delta-Endotoxin (insectocide), N-terminal domain"/>
    <property type="match status" value="1"/>
</dbReference>
<keyword evidence="4" id="KW-0843">Virulence</keyword>
<dbReference type="InterPro" id="IPR036399">
    <property type="entry name" value="Pest_cryst_cen_dom_sf"/>
</dbReference>
<dbReference type="Pfam" id="PF03944">
    <property type="entry name" value="Endotoxin_C"/>
    <property type="match status" value="1"/>
</dbReference>
<dbReference type="EMBL" id="KC156661">
    <property type="protein sequence ID" value="AGU13826.1"/>
    <property type="molecule type" value="Genomic_DNA"/>
</dbReference>
<feature type="domain" description="Pesticidal crystal protein" evidence="7">
    <location>
        <begin position="536"/>
        <end position="673"/>
    </location>
</feature>
<dbReference type="Gene3D" id="2.60.120.260">
    <property type="entry name" value="Galactose-binding domain-like"/>
    <property type="match status" value="1"/>
</dbReference>
<evidence type="ECO:0000259" key="9">
    <source>
        <dbReference type="Pfam" id="PF17997"/>
    </source>
</evidence>
<feature type="domain" description="Pesticidal crystal protein" evidence="6">
    <location>
        <begin position="309"/>
        <end position="526"/>
    </location>
</feature>
<keyword evidence="2" id="KW-0800">Toxin</keyword>
<evidence type="ECO:0000256" key="1">
    <source>
        <dbReference type="ARBA" id="ARBA00007819"/>
    </source>
</evidence>
<evidence type="ECO:0000313" key="11">
    <source>
        <dbReference type="EMBL" id="AGU13826.1"/>
    </source>
</evidence>
<feature type="domain" description="Pesticidal crystal protein Cry" evidence="9">
    <location>
        <begin position="754"/>
        <end position="873"/>
    </location>
</feature>
<dbReference type="GO" id="GO:0090729">
    <property type="term" value="F:toxin activity"/>
    <property type="evidence" value="ECO:0007669"/>
    <property type="project" value="UniProtKB-KW"/>
</dbReference>
<feature type="domain" description="Pesticidal crystal protein Cry" evidence="9">
    <location>
        <begin position="918"/>
        <end position="994"/>
    </location>
</feature>
<dbReference type="InterPro" id="IPR005638">
    <property type="entry name" value="Pest_crys_dom-III"/>
</dbReference>
<dbReference type="Gene3D" id="1.20.190.10">
    <property type="entry name" value="Pesticidal crystal protein, N-terminal domain"/>
    <property type="match status" value="1"/>
</dbReference>
<dbReference type="InterPro" id="IPR048645">
    <property type="entry name" value="Cry1Ac-like_dom-VII"/>
</dbReference>
<dbReference type="InterPro" id="IPR005639">
    <property type="entry name" value="Pest_crys_dom_I"/>
</dbReference>
<dbReference type="Pfam" id="PF17997">
    <property type="entry name" value="Cry1Ac_D5"/>
    <property type="match status" value="2"/>
</dbReference>
<dbReference type="GO" id="GO:0030435">
    <property type="term" value="P:sporulation resulting in formation of a cellular spore"/>
    <property type="evidence" value="ECO:0007669"/>
    <property type="project" value="UniProtKB-KW"/>
</dbReference>
<comment type="similarity">
    <text evidence="1">Belongs to the delta endotoxin family.</text>
</comment>
<dbReference type="PANTHER" id="PTHR37003:SF2">
    <property type="entry name" value="PESTICIDAL CRYSTAL PROTEIN N-TERMINAL DOMAIN-CONTAINING PROTEIN"/>
    <property type="match status" value="1"/>
</dbReference>
<dbReference type="SUPFAM" id="SSF51096">
    <property type="entry name" value="delta-Endotoxin (insectocide), middle domain"/>
    <property type="match status" value="1"/>
</dbReference>
<dbReference type="Pfam" id="PF00555">
    <property type="entry name" value="Endotoxin_M"/>
    <property type="match status" value="1"/>
</dbReference>
<dbReference type="InterPro" id="IPR036716">
    <property type="entry name" value="Pest_crys_N_sf"/>
</dbReference>
<organism evidence="11">
    <name type="scientific">Bacillus thuringiensis</name>
    <dbReference type="NCBI Taxonomy" id="1428"/>
    <lineage>
        <taxon>Bacteria</taxon>
        <taxon>Bacillati</taxon>
        <taxon>Bacillota</taxon>
        <taxon>Bacilli</taxon>
        <taxon>Bacillales</taxon>
        <taxon>Bacillaceae</taxon>
        <taxon>Bacillus</taxon>
        <taxon>Bacillus cereus group</taxon>
    </lineage>
</organism>
<dbReference type="GO" id="GO:0005102">
    <property type="term" value="F:signaling receptor binding"/>
    <property type="evidence" value="ECO:0007669"/>
    <property type="project" value="InterPro"/>
</dbReference>
<evidence type="ECO:0000256" key="4">
    <source>
        <dbReference type="ARBA" id="ARBA00023026"/>
    </source>
</evidence>
<evidence type="ECO:0000259" key="7">
    <source>
        <dbReference type="Pfam" id="PF03944"/>
    </source>
</evidence>